<dbReference type="Pfam" id="PF01120">
    <property type="entry name" value="Alpha_L_fucos"/>
    <property type="match status" value="1"/>
</dbReference>
<dbReference type="PRINTS" id="PR00741">
    <property type="entry name" value="GLHYDRLASE29"/>
</dbReference>
<comment type="function">
    <text evidence="1">Alpha-L-fucosidase is responsible for hydrolyzing the alpha-1,6-linked fucose joined to the reducing-end N-acetylglucosamine of the carbohydrate moieties of glycoproteins.</text>
</comment>
<keyword evidence="6 8" id="KW-0326">Glycosidase</keyword>
<dbReference type="KEGG" id="ahe:Arch_0057"/>
<dbReference type="STRING" id="644284.Arch_0057"/>
<evidence type="ECO:0000256" key="1">
    <source>
        <dbReference type="ARBA" id="ARBA00004071"/>
    </source>
</evidence>
<dbReference type="InterPro" id="IPR057739">
    <property type="entry name" value="Glyco_hydro_29_N"/>
</dbReference>
<evidence type="ECO:0000256" key="6">
    <source>
        <dbReference type="ARBA" id="ARBA00023295"/>
    </source>
</evidence>
<reference evidence="8 9" key="1">
    <citation type="journal article" date="2010" name="Stand. Genomic Sci.">
        <title>Complete genome sequence of Arcanobacterium haemolyticum type strain (11018).</title>
        <authorList>
            <person name="Yasawong M."/>
            <person name="Teshima H."/>
            <person name="Lapidus A."/>
            <person name="Nolan M."/>
            <person name="Lucas S."/>
            <person name="Glavina Del Rio T."/>
            <person name="Tice H."/>
            <person name="Cheng J."/>
            <person name="Bruce D."/>
            <person name="Detter C."/>
            <person name="Tapia R."/>
            <person name="Han C."/>
            <person name="Goodwin L."/>
            <person name="Pitluck S."/>
            <person name="Liolios K."/>
            <person name="Ivanova N."/>
            <person name="Mavromatis K."/>
            <person name="Mikhailova N."/>
            <person name="Pati A."/>
            <person name="Chen A."/>
            <person name="Palaniappan K."/>
            <person name="Land M."/>
            <person name="Hauser L."/>
            <person name="Chang Y."/>
            <person name="Jeffries C."/>
            <person name="Rohde M."/>
            <person name="Sikorski J."/>
            <person name="Pukall R."/>
            <person name="Goker M."/>
            <person name="Woyke T."/>
            <person name="Bristow J."/>
            <person name="Eisen J."/>
            <person name="Markowitz V."/>
            <person name="Hugenholtz P."/>
            <person name="Kyrpides N."/>
            <person name="Klenk H."/>
        </authorList>
    </citation>
    <scope>NUCLEOTIDE SEQUENCE [LARGE SCALE GENOMIC DNA]</scope>
    <source>
        <strain evidence="9">ATCC 9345 / DSM 20595 / CCUG 17215 / LMG 16163 / NBRC 15585 / NCTC 8452 / 11018</strain>
    </source>
</reference>
<dbReference type="InterPro" id="IPR016286">
    <property type="entry name" value="FUC_metazoa-typ"/>
</dbReference>
<evidence type="ECO:0000256" key="3">
    <source>
        <dbReference type="ARBA" id="ARBA00012662"/>
    </source>
</evidence>
<evidence type="ECO:0000259" key="7">
    <source>
        <dbReference type="Pfam" id="PF01120"/>
    </source>
</evidence>
<dbReference type="Gene3D" id="3.20.20.80">
    <property type="entry name" value="Glycosidases"/>
    <property type="match status" value="1"/>
</dbReference>
<dbReference type="Proteomes" id="UP000000376">
    <property type="component" value="Chromosome"/>
</dbReference>
<dbReference type="GO" id="GO:0004560">
    <property type="term" value="F:alpha-L-fucosidase activity"/>
    <property type="evidence" value="ECO:0007669"/>
    <property type="project" value="UniProtKB-EC"/>
</dbReference>
<protein>
    <recommendedName>
        <fullName evidence="3">alpha-L-fucosidase</fullName>
        <ecNumber evidence="3">3.2.1.51</ecNumber>
    </recommendedName>
</protein>
<evidence type="ECO:0000313" key="9">
    <source>
        <dbReference type="Proteomes" id="UP000000376"/>
    </source>
</evidence>
<dbReference type="OrthoDB" id="5526311at2"/>
<dbReference type="AlphaFoldDB" id="D7BLM5"/>
<dbReference type="SUPFAM" id="SSF51445">
    <property type="entry name" value="(Trans)glycosidases"/>
    <property type="match status" value="1"/>
</dbReference>
<keyword evidence="4" id="KW-0732">Signal</keyword>
<gene>
    <name evidence="8" type="ordered locus">Arch_0057</name>
</gene>
<dbReference type="RefSeq" id="WP_013169322.1">
    <property type="nucleotide sequence ID" value="NC_014218.1"/>
</dbReference>
<dbReference type="PANTHER" id="PTHR10030">
    <property type="entry name" value="ALPHA-L-FUCOSIDASE"/>
    <property type="match status" value="1"/>
</dbReference>
<evidence type="ECO:0000256" key="5">
    <source>
        <dbReference type="ARBA" id="ARBA00022801"/>
    </source>
</evidence>
<name>D7BLM5_ARCHD</name>
<keyword evidence="9" id="KW-1185">Reference proteome</keyword>
<dbReference type="SMART" id="SM00812">
    <property type="entry name" value="Alpha_L_fucos"/>
    <property type="match status" value="1"/>
</dbReference>
<dbReference type="GO" id="GO:0016139">
    <property type="term" value="P:glycoside catabolic process"/>
    <property type="evidence" value="ECO:0007669"/>
    <property type="project" value="TreeGrafter"/>
</dbReference>
<evidence type="ECO:0000256" key="2">
    <source>
        <dbReference type="ARBA" id="ARBA00007951"/>
    </source>
</evidence>
<dbReference type="EMBL" id="CP002045">
    <property type="protein sequence ID" value="ADH91824.1"/>
    <property type="molecule type" value="Genomic_DNA"/>
</dbReference>
<keyword evidence="5 8" id="KW-0378">Hydrolase</keyword>
<accession>D7BLM5</accession>
<feature type="domain" description="Glycoside hydrolase family 29 N-terminal" evidence="7">
    <location>
        <begin position="19"/>
        <end position="354"/>
    </location>
</feature>
<dbReference type="InterPro" id="IPR017853">
    <property type="entry name" value="GH"/>
</dbReference>
<dbReference type="EC" id="3.2.1.51" evidence="3"/>
<organism evidence="8 9">
    <name type="scientific">Arcanobacterium haemolyticum (strain ATCC 9345 / DSM 20595 / CCM 5947 / CCUG 17215 / LMG 16163 / NBRC 15585 / NCTC 8452 / 11018)</name>
    <dbReference type="NCBI Taxonomy" id="644284"/>
    <lineage>
        <taxon>Bacteria</taxon>
        <taxon>Bacillati</taxon>
        <taxon>Actinomycetota</taxon>
        <taxon>Actinomycetes</taxon>
        <taxon>Actinomycetales</taxon>
        <taxon>Actinomycetaceae</taxon>
        <taxon>Arcanobacterium</taxon>
    </lineage>
</organism>
<evidence type="ECO:0000256" key="4">
    <source>
        <dbReference type="ARBA" id="ARBA00022729"/>
    </source>
</evidence>
<dbReference type="eggNOG" id="COG3669">
    <property type="taxonomic scope" value="Bacteria"/>
</dbReference>
<dbReference type="PIRSF" id="PIRSF001092">
    <property type="entry name" value="Alpha-L-fucosidase"/>
    <property type="match status" value="1"/>
</dbReference>
<dbReference type="GO" id="GO:0006004">
    <property type="term" value="P:fucose metabolic process"/>
    <property type="evidence" value="ECO:0007669"/>
    <property type="project" value="InterPro"/>
</dbReference>
<dbReference type="InterPro" id="IPR000933">
    <property type="entry name" value="Glyco_hydro_29"/>
</dbReference>
<dbReference type="GO" id="GO:0005764">
    <property type="term" value="C:lysosome"/>
    <property type="evidence" value="ECO:0007669"/>
    <property type="project" value="TreeGrafter"/>
</dbReference>
<comment type="similarity">
    <text evidence="2">Belongs to the glycosyl hydrolase 29 family.</text>
</comment>
<dbReference type="HOGENOM" id="CLU_002934_6_2_11"/>
<dbReference type="CAZy" id="GH29">
    <property type="family name" value="Glycoside Hydrolase Family 29"/>
</dbReference>
<sequence length="423" mass="47841">MLNFDERQGDRTDVAYPDTTVPEWFQDAKVGLMIHWGIYSIPAWAVTSDERFSAAEEYAFHRYAEWYGNTVRIPGSPTALLHRARYGSVAYEDLVDRWQIRSGAVEGMVALASAAGARYVVPTTKHHDGLCLWDTQTTSFSTVRRGPHMDLIEDFARSVRAEGLRLGLYFSGALDWHVSDFGPITSDEELFAFRRNDAEFSQYAATQLRELIDQYSPDYVWNDIDWPDGGKGHEDYGLASLFTHYFAKVPHGTINDRWGVPAQGVITREYRDVDGVMDRPWEAVRGIGRSFGYNADEAESVSLSGADLIRYLVDVVAKNGNLLINIGPRADGSIPDVQRRALQEMGEWLDIFGEAIYSTRPWGPGTLGDCYFTQPKGNPDVVYMLQRPKNPRVVPAELEDWHFEWIGSRDHPIVVGKFVRDEA</sequence>
<dbReference type="PANTHER" id="PTHR10030:SF37">
    <property type="entry name" value="ALPHA-L-FUCOSIDASE-RELATED"/>
    <property type="match status" value="1"/>
</dbReference>
<evidence type="ECO:0000313" key="8">
    <source>
        <dbReference type="EMBL" id="ADH91824.1"/>
    </source>
</evidence>
<proteinExistence type="inferred from homology"/>